<evidence type="ECO:0000256" key="1">
    <source>
        <dbReference type="SAM" id="MobiDB-lite"/>
    </source>
</evidence>
<comment type="caution">
    <text evidence="2">The sequence shown here is derived from an EMBL/GenBank/DDBJ whole genome shotgun (WGS) entry which is preliminary data.</text>
</comment>
<name>A0A0F8X0P5_9ZZZZ</name>
<gene>
    <name evidence="2" type="ORF">LCGC14_3003950</name>
</gene>
<reference evidence="2" key="1">
    <citation type="journal article" date="2015" name="Nature">
        <title>Complex archaea that bridge the gap between prokaryotes and eukaryotes.</title>
        <authorList>
            <person name="Spang A."/>
            <person name="Saw J.H."/>
            <person name="Jorgensen S.L."/>
            <person name="Zaremba-Niedzwiedzka K."/>
            <person name="Martijn J."/>
            <person name="Lind A.E."/>
            <person name="van Eijk R."/>
            <person name="Schleper C."/>
            <person name="Guy L."/>
            <person name="Ettema T.J."/>
        </authorList>
    </citation>
    <scope>NUCLEOTIDE SEQUENCE</scope>
</reference>
<organism evidence="2">
    <name type="scientific">marine sediment metagenome</name>
    <dbReference type="NCBI Taxonomy" id="412755"/>
    <lineage>
        <taxon>unclassified sequences</taxon>
        <taxon>metagenomes</taxon>
        <taxon>ecological metagenomes</taxon>
    </lineage>
</organism>
<dbReference type="AlphaFoldDB" id="A0A0F8X0P5"/>
<dbReference type="EMBL" id="LAZR01061973">
    <property type="protein sequence ID" value="KKK62478.1"/>
    <property type="molecule type" value="Genomic_DNA"/>
</dbReference>
<accession>A0A0F8X0P5</accession>
<sequence length="51" mass="5969">MSDRPDGWRNPFQKKQRVPSIQPALHRAYEQGADAMLKAKQKEECHESRMS</sequence>
<feature type="region of interest" description="Disordered" evidence="1">
    <location>
        <begin position="1"/>
        <end position="23"/>
    </location>
</feature>
<protein>
    <submittedName>
        <fullName evidence="2">Uncharacterized protein</fullName>
    </submittedName>
</protein>
<evidence type="ECO:0000313" key="2">
    <source>
        <dbReference type="EMBL" id="KKK62478.1"/>
    </source>
</evidence>
<proteinExistence type="predicted"/>